<dbReference type="AlphaFoldDB" id="A0A0L6VBC3"/>
<keyword evidence="2" id="KW-1185">Reference proteome</keyword>
<name>A0A0L6VBC3_9BASI</name>
<dbReference type="Proteomes" id="UP000037035">
    <property type="component" value="Unassembled WGS sequence"/>
</dbReference>
<evidence type="ECO:0000313" key="2">
    <source>
        <dbReference type="Proteomes" id="UP000037035"/>
    </source>
</evidence>
<gene>
    <name evidence="1" type="ORF">VP01_199g8</name>
</gene>
<accession>A0A0L6VBC3</accession>
<protein>
    <submittedName>
        <fullName evidence="1">Uncharacterized protein</fullName>
    </submittedName>
</protein>
<dbReference type="EMBL" id="LAVV01006836">
    <property type="protein sequence ID" value="KNZ58101.1"/>
    <property type="molecule type" value="Genomic_DNA"/>
</dbReference>
<evidence type="ECO:0000313" key="1">
    <source>
        <dbReference type="EMBL" id="KNZ58101.1"/>
    </source>
</evidence>
<sequence>MIYEEEKERKIKSNDSMGLNITPQFQEPGPQLVSSSLASSILVTSNQNWGTHGIRGKQHLGTGCAKYDAKAWREVDGTSGKDDKAWLVKIFLQMYWFCFSSFSFNLVNFLTVHSLNFSVAYLLPCSGFLTSHISCVYKTPVFFIYFQSFTNSITDALNQVFSGRNESIIICVLSCVVGDPGVWDRSASLSGPINNHLMTGMDIKNVPWISNMTANNLKLKSCNIFGKLGKSFGDSIKINTDNLRRYCVFGDGLKECNKPDLCNFANSGMIESCILTEQLIPNEKILLFSSLLANSRNIYNIISFPEGFTYTNEFMEDTVFFSSDFFPKKITISSINLTLFNLKSFLHEANLKRILTHKDATSVVAALRNLTSTWACGKGNSVLAHVLQQLGMSSPSQKMPTPNQLIMKKLTRPPAFSHFICDSLQVGGISNSPYESVTGVCSQDFQITIKSQERKMGLYHQHSGNSVCILFLWKSETAADSTSDFCLPVTPGQKHRKHVHTASLGTKGPFLPSNAMCAHCLHFGSSVHHKTWDQYPNITETLIHDPNCLRDHTITLRINWICYALFYVQISGQFQNILHSNIINFCFTLKSVVKKMDLFQERRNIRENIEIFIISENLNLISRISLTKNSFCSYILFPSPNSVFFSSFNSINVIRSTFLPAVVRYALYSFHLSFHLLLTIFSLIVRWVPPAHQTMRSSFLTRNCYCLKSSASPSFPPFVCYRKAISFHRKGLWKVPKHLLGLIADLTCCLEPPPLKKDCGSSSLWVDWTHIHVKIFYTSWDQVLSQHWLDSRHVPVYPPSLRGSSWGSKIIFESHCFLLLIYSKNTHKYIELSLVLISTRHLPGVPSIRIGISECYQSQVLIVFLNERVGGEFISTNVILRKLIMCGNMKRRTVVHAWVEDSMDV</sequence>
<organism evidence="1 2">
    <name type="scientific">Puccinia sorghi</name>
    <dbReference type="NCBI Taxonomy" id="27349"/>
    <lineage>
        <taxon>Eukaryota</taxon>
        <taxon>Fungi</taxon>
        <taxon>Dikarya</taxon>
        <taxon>Basidiomycota</taxon>
        <taxon>Pucciniomycotina</taxon>
        <taxon>Pucciniomycetes</taxon>
        <taxon>Pucciniales</taxon>
        <taxon>Pucciniaceae</taxon>
        <taxon>Puccinia</taxon>
    </lineage>
</organism>
<proteinExistence type="predicted"/>
<reference evidence="1 2" key="1">
    <citation type="submission" date="2015-08" db="EMBL/GenBank/DDBJ databases">
        <title>Next Generation Sequencing and Analysis of the Genome of Puccinia sorghi L Schw, the Causal Agent of Maize Common Rust.</title>
        <authorList>
            <person name="Rochi L."/>
            <person name="Burguener G."/>
            <person name="Darino M."/>
            <person name="Turjanski A."/>
            <person name="Kreff E."/>
            <person name="Dieguez M.J."/>
            <person name="Sacco F."/>
        </authorList>
    </citation>
    <scope>NUCLEOTIDE SEQUENCE [LARGE SCALE GENOMIC DNA]</scope>
    <source>
        <strain evidence="1 2">RO10H11247</strain>
    </source>
</reference>
<dbReference type="VEuPathDB" id="FungiDB:VP01_199g8"/>
<comment type="caution">
    <text evidence="1">The sequence shown here is derived from an EMBL/GenBank/DDBJ whole genome shotgun (WGS) entry which is preliminary data.</text>
</comment>